<feature type="compositionally biased region" description="Acidic residues" evidence="2">
    <location>
        <begin position="142"/>
        <end position="152"/>
    </location>
</feature>
<keyword evidence="3" id="KW-1185">Reference proteome</keyword>
<dbReference type="PANTHER" id="PTHR15359">
    <property type="entry name" value="IG-LIKE DOMAIN-CONTAINING PROTEIN"/>
    <property type="match status" value="1"/>
</dbReference>
<dbReference type="PROSITE" id="PS50096">
    <property type="entry name" value="IQ"/>
    <property type="match status" value="1"/>
</dbReference>
<feature type="region of interest" description="Disordered" evidence="2">
    <location>
        <begin position="58"/>
        <end position="88"/>
    </location>
</feature>
<dbReference type="Proteomes" id="UP000515146">
    <property type="component" value="Unplaced"/>
</dbReference>
<evidence type="ECO:0000256" key="1">
    <source>
        <dbReference type="ARBA" id="ARBA00038017"/>
    </source>
</evidence>
<evidence type="ECO:0000256" key="2">
    <source>
        <dbReference type="SAM" id="MobiDB-lite"/>
    </source>
</evidence>
<dbReference type="InterPro" id="IPR052142">
    <property type="entry name" value="Calmodulin_Regulator_PCP4-like"/>
</dbReference>
<reference evidence="4" key="1">
    <citation type="submission" date="2025-08" db="UniProtKB">
        <authorList>
            <consortium name="RefSeq"/>
        </authorList>
    </citation>
    <scope>IDENTIFICATION</scope>
    <source>
        <strain evidence="4">Airmid</strain>
    </source>
</reference>
<dbReference type="AlphaFoldDB" id="A0A6P6XY93"/>
<proteinExistence type="inferred from homology"/>
<feature type="region of interest" description="Disordered" evidence="2">
    <location>
        <begin position="118"/>
        <end position="213"/>
    </location>
</feature>
<gene>
    <name evidence="4" type="primary">LOC113792461</name>
</gene>
<dbReference type="InterPro" id="IPR000048">
    <property type="entry name" value="IQ_motif_EF-hand-BS"/>
</dbReference>
<evidence type="ECO:0000313" key="4">
    <source>
        <dbReference type="RefSeq" id="XP_027198148.1"/>
    </source>
</evidence>
<dbReference type="PANTHER" id="PTHR15359:SF8">
    <property type="entry name" value="PROTEIN CBG01055"/>
    <property type="match status" value="1"/>
</dbReference>
<dbReference type="OrthoDB" id="252964at2759"/>
<accession>A0A6P6XY93</accession>
<feature type="compositionally biased region" description="Polar residues" evidence="2">
    <location>
        <begin position="58"/>
        <end position="69"/>
    </location>
</feature>
<feature type="compositionally biased region" description="Polar residues" evidence="2">
    <location>
        <begin position="155"/>
        <end position="167"/>
    </location>
</feature>
<dbReference type="InParanoid" id="A0A6P6XY93"/>
<sequence length="213" mass="23895">MDNDYDCASTRPLLSINDLQQATADALAREKNIFNETKITEIVNDDDDDNQTTELQNVHSLNQIDNNQNDQKRSNNKSNKMAEEEIDIDLNDPEVGRAAVKIQAGFKTFMAGKNKNKIVEPEQQQQQQQSSGNIPPEKVSNDDDGGDDDDEKNDQTNQSDTKTTTIDESLAEIDLNDPDLERAAQKIQSSYRGFQKNRKSTPATTTTENDDNQ</sequence>
<feature type="compositionally biased region" description="Acidic residues" evidence="2">
    <location>
        <begin position="169"/>
        <end position="178"/>
    </location>
</feature>
<comment type="similarity">
    <text evidence="1">Belongs to the PCP4 family.</text>
</comment>
<dbReference type="Gene3D" id="1.20.5.190">
    <property type="match status" value="1"/>
</dbReference>
<dbReference type="Pfam" id="PF00612">
    <property type="entry name" value="IQ"/>
    <property type="match status" value="2"/>
</dbReference>
<organism evidence="3 4">
    <name type="scientific">Dermatophagoides pteronyssinus</name>
    <name type="common">European house dust mite</name>
    <dbReference type="NCBI Taxonomy" id="6956"/>
    <lineage>
        <taxon>Eukaryota</taxon>
        <taxon>Metazoa</taxon>
        <taxon>Ecdysozoa</taxon>
        <taxon>Arthropoda</taxon>
        <taxon>Chelicerata</taxon>
        <taxon>Arachnida</taxon>
        <taxon>Acari</taxon>
        <taxon>Acariformes</taxon>
        <taxon>Sarcoptiformes</taxon>
        <taxon>Astigmata</taxon>
        <taxon>Psoroptidia</taxon>
        <taxon>Analgoidea</taxon>
        <taxon>Pyroglyphidae</taxon>
        <taxon>Dermatophagoidinae</taxon>
        <taxon>Dermatophagoides</taxon>
    </lineage>
</organism>
<name>A0A6P6XY93_DERPT</name>
<protein>
    <submittedName>
        <fullName evidence="4">Transcription initiation factor TFIID subunit 11-like isoform X2</fullName>
    </submittedName>
</protein>
<evidence type="ECO:0000313" key="3">
    <source>
        <dbReference type="Proteomes" id="UP000515146"/>
    </source>
</evidence>
<dbReference type="RefSeq" id="XP_027198148.1">
    <property type="nucleotide sequence ID" value="XM_027342347.1"/>
</dbReference>